<dbReference type="EMBL" id="MLAK01000800">
    <property type="protein sequence ID" value="OHT04261.1"/>
    <property type="molecule type" value="Genomic_DNA"/>
</dbReference>
<dbReference type="PANTHER" id="PTHR24362:SF309">
    <property type="entry name" value="PROTEIN KINASE DOMAIN-CONTAINING PROTEIN"/>
    <property type="match status" value="1"/>
</dbReference>
<dbReference type="InterPro" id="IPR000719">
    <property type="entry name" value="Prot_kinase_dom"/>
</dbReference>
<reference evidence="3" key="1">
    <citation type="submission" date="2016-10" db="EMBL/GenBank/DDBJ databases">
        <authorList>
            <person name="Benchimol M."/>
            <person name="Almeida L.G."/>
            <person name="Vasconcelos A.T."/>
            <person name="Perreira-Neves A."/>
            <person name="Rosa I.A."/>
            <person name="Tasca T."/>
            <person name="Bogo M.R."/>
            <person name="de Souza W."/>
        </authorList>
    </citation>
    <scope>NUCLEOTIDE SEQUENCE [LARGE SCALE GENOMIC DNA]</scope>
    <source>
        <strain evidence="3">K</strain>
    </source>
</reference>
<proteinExistence type="predicted"/>
<dbReference type="Pfam" id="PF00069">
    <property type="entry name" value="Pkinase"/>
    <property type="match status" value="1"/>
</dbReference>
<keyword evidence="1" id="KW-1133">Transmembrane helix</keyword>
<gene>
    <name evidence="3" type="ORF">TRFO_28314</name>
</gene>
<dbReference type="VEuPathDB" id="TrichDB:TRFO_28314"/>
<accession>A0A1J4K437</accession>
<feature type="transmembrane region" description="Helical" evidence="1">
    <location>
        <begin position="21"/>
        <end position="44"/>
    </location>
</feature>
<organism evidence="3 4">
    <name type="scientific">Tritrichomonas foetus</name>
    <dbReference type="NCBI Taxonomy" id="1144522"/>
    <lineage>
        <taxon>Eukaryota</taxon>
        <taxon>Metamonada</taxon>
        <taxon>Parabasalia</taxon>
        <taxon>Tritrichomonadida</taxon>
        <taxon>Tritrichomonadidae</taxon>
        <taxon>Tritrichomonas</taxon>
    </lineage>
</organism>
<dbReference type="GO" id="GO:0004672">
    <property type="term" value="F:protein kinase activity"/>
    <property type="evidence" value="ECO:0007669"/>
    <property type="project" value="InterPro"/>
</dbReference>
<dbReference type="RefSeq" id="XP_068357397.1">
    <property type="nucleotide sequence ID" value="XM_068506101.1"/>
</dbReference>
<name>A0A1J4K437_9EUKA</name>
<evidence type="ECO:0000256" key="1">
    <source>
        <dbReference type="SAM" id="Phobius"/>
    </source>
</evidence>
<keyword evidence="4" id="KW-1185">Reference proteome</keyword>
<dbReference type="SUPFAM" id="SSF56112">
    <property type="entry name" value="Protein kinase-like (PK-like)"/>
    <property type="match status" value="1"/>
</dbReference>
<keyword evidence="1" id="KW-0472">Membrane</keyword>
<dbReference type="PROSITE" id="PS50011">
    <property type="entry name" value="PROTEIN_KINASE_DOM"/>
    <property type="match status" value="1"/>
</dbReference>
<comment type="caution">
    <text evidence="3">The sequence shown here is derived from an EMBL/GenBank/DDBJ whole genome shotgun (WGS) entry which is preliminary data.</text>
</comment>
<dbReference type="GeneID" id="94840805"/>
<dbReference type="GO" id="GO:0005524">
    <property type="term" value="F:ATP binding"/>
    <property type="evidence" value="ECO:0007669"/>
    <property type="project" value="InterPro"/>
</dbReference>
<evidence type="ECO:0000313" key="3">
    <source>
        <dbReference type="EMBL" id="OHT04261.1"/>
    </source>
</evidence>
<evidence type="ECO:0000259" key="2">
    <source>
        <dbReference type="PROSITE" id="PS50011"/>
    </source>
</evidence>
<dbReference type="SMART" id="SM00220">
    <property type="entry name" value="S_TKc"/>
    <property type="match status" value="1"/>
</dbReference>
<protein>
    <recommendedName>
        <fullName evidence="2">Protein kinase domain-containing protein</fullName>
    </recommendedName>
</protein>
<sequence>MEYMPHQKLSTWIKTNQRADTTQILIILYGVAVGISILHANGIIHSNINISNIFIDENNFPKIGGYDFEYSFYKPIQAWSTKYKINSSSPEILMSSVQSNKIDSRTDSYAFGVIIYNIVTKTQLYQNQNQYQICNSIMNHQIPELEKNNPYREIYDYCCRNERSERPSFLEIVKMLELLSKEIKNIDINRFNQYKEYIHSQHHPSPSFSIEKLLYYSEKNVNVMRYLAVMKAKGIVLPRNAYEAEILLRNGIEKHDFAALETLVEFIDQKYIPIPNDYGELVSFYDNYSC</sequence>
<feature type="domain" description="Protein kinase" evidence="2">
    <location>
        <begin position="1"/>
        <end position="179"/>
    </location>
</feature>
<dbReference type="Gene3D" id="1.10.510.10">
    <property type="entry name" value="Transferase(Phosphotransferase) domain 1"/>
    <property type="match status" value="1"/>
</dbReference>
<dbReference type="PANTHER" id="PTHR24362">
    <property type="entry name" value="SERINE/THREONINE-PROTEIN KINASE NEK"/>
    <property type="match status" value="1"/>
</dbReference>
<dbReference type="AlphaFoldDB" id="A0A1J4K437"/>
<evidence type="ECO:0000313" key="4">
    <source>
        <dbReference type="Proteomes" id="UP000179807"/>
    </source>
</evidence>
<keyword evidence="1" id="KW-0812">Transmembrane</keyword>
<dbReference type="InterPro" id="IPR011009">
    <property type="entry name" value="Kinase-like_dom_sf"/>
</dbReference>
<dbReference type="Proteomes" id="UP000179807">
    <property type="component" value="Unassembled WGS sequence"/>
</dbReference>